<dbReference type="AlphaFoldDB" id="A0A061IUT0"/>
<dbReference type="Proteomes" id="UP000031737">
    <property type="component" value="Unassembled WGS sequence"/>
</dbReference>
<reference evidence="2 3" key="1">
    <citation type="submission" date="2013-07" db="EMBL/GenBank/DDBJ databases">
        <authorList>
            <person name="Stoco P.H."/>
            <person name="Wagner G."/>
            <person name="Gerber A."/>
            <person name="Zaha A."/>
            <person name="Thompson C."/>
            <person name="Bartholomeu D.C."/>
            <person name="Luckemeyer D.D."/>
            <person name="Bahia D."/>
            <person name="Loreto E."/>
            <person name="Prestes E.B."/>
            <person name="Lima F.M."/>
            <person name="Rodrigues-Luiz G."/>
            <person name="Vallejo G.A."/>
            <person name="Filho J.F."/>
            <person name="Monteiro K.M."/>
            <person name="Tyler K.M."/>
            <person name="de Almeida L.G."/>
            <person name="Ortiz M.F."/>
            <person name="Siervo M.A."/>
            <person name="de Moraes M.H."/>
            <person name="Cunha O.L."/>
            <person name="Mendonca-Neto R."/>
            <person name="Silva R."/>
            <person name="Teixeira S.M."/>
            <person name="Murta S.M."/>
            <person name="Sincero T.C."/>
            <person name="Mendes T.A."/>
            <person name="Urmenyi T.P."/>
            <person name="Silva V.G."/>
            <person name="da Rocha W.D."/>
            <person name="Andersson B."/>
            <person name="Romanha A.J."/>
            <person name="Steindel M."/>
            <person name="de Vasconcelos A.T."/>
            <person name="Grisard E.C."/>
        </authorList>
    </citation>
    <scope>NUCLEOTIDE SEQUENCE [LARGE SCALE GENOMIC DNA]</scope>
    <source>
        <strain evidence="2 3">SC58</strain>
    </source>
</reference>
<protein>
    <recommendedName>
        <fullName evidence="4">Secreted protein</fullName>
    </recommendedName>
</protein>
<evidence type="ECO:0008006" key="4">
    <source>
        <dbReference type="Google" id="ProtNLM"/>
    </source>
</evidence>
<organism evidence="2 3">
    <name type="scientific">Trypanosoma rangeli SC58</name>
    <dbReference type="NCBI Taxonomy" id="429131"/>
    <lineage>
        <taxon>Eukaryota</taxon>
        <taxon>Discoba</taxon>
        <taxon>Euglenozoa</taxon>
        <taxon>Kinetoplastea</taxon>
        <taxon>Metakinetoplastina</taxon>
        <taxon>Trypanosomatida</taxon>
        <taxon>Trypanosomatidae</taxon>
        <taxon>Trypanosoma</taxon>
        <taxon>Herpetosoma</taxon>
    </lineage>
</organism>
<dbReference type="VEuPathDB" id="TriTrypDB:TRSC58_07643"/>
<dbReference type="EMBL" id="AUPL01008484">
    <property type="protein sequence ID" value="ESL04827.1"/>
    <property type="molecule type" value="Genomic_DNA"/>
</dbReference>
<comment type="caution">
    <text evidence="2">The sequence shown here is derived from an EMBL/GenBank/DDBJ whole genome shotgun (WGS) entry which is preliminary data.</text>
</comment>
<proteinExistence type="predicted"/>
<feature type="chain" id="PRO_5001604886" description="Secreted protein" evidence="1">
    <location>
        <begin position="18"/>
        <end position="83"/>
    </location>
</feature>
<gene>
    <name evidence="2" type="ORF">TRSC58_07643</name>
</gene>
<evidence type="ECO:0000256" key="1">
    <source>
        <dbReference type="SAM" id="SignalP"/>
    </source>
</evidence>
<feature type="signal peptide" evidence="1">
    <location>
        <begin position="1"/>
        <end position="17"/>
    </location>
</feature>
<keyword evidence="3" id="KW-1185">Reference proteome</keyword>
<evidence type="ECO:0000313" key="2">
    <source>
        <dbReference type="EMBL" id="ESL04827.1"/>
    </source>
</evidence>
<sequence length="83" mass="9329">MFSLFFFFFFLLSCGNAHPTHTLAQLFLSHSFGSFSFAFLFFLRRHSLAVSTCVVSFRTAPRGRRGSAHIFCGLPGGCSIRKK</sequence>
<keyword evidence="1" id="KW-0732">Signal</keyword>
<name>A0A061IUT0_TRYRA</name>
<evidence type="ECO:0000313" key="3">
    <source>
        <dbReference type="Proteomes" id="UP000031737"/>
    </source>
</evidence>
<accession>A0A061IUT0</accession>